<feature type="non-terminal residue" evidence="1">
    <location>
        <position position="254"/>
    </location>
</feature>
<name>A0A816BJR0_9BILA</name>
<keyword evidence="3" id="KW-1185">Reference proteome</keyword>
<dbReference type="AlphaFoldDB" id="A0A816BJR0"/>
<evidence type="ECO:0000313" key="1">
    <source>
        <dbReference type="EMBL" id="CAF1610185.1"/>
    </source>
</evidence>
<dbReference type="EMBL" id="CAJNOQ010037884">
    <property type="protein sequence ID" value="CAF1610185.1"/>
    <property type="molecule type" value="Genomic_DNA"/>
</dbReference>
<accession>A0A816BJR0</accession>
<organism evidence="1 3">
    <name type="scientific">Didymodactylos carnosus</name>
    <dbReference type="NCBI Taxonomy" id="1234261"/>
    <lineage>
        <taxon>Eukaryota</taxon>
        <taxon>Metazoa</taxon>
        <taxon>Spiralia</taxon>
        <taxon>Gnathifera</taxon>
        <taxon>Rotifera</taxon>
        <taxon>Eurotatoria</taxon>
        <taxon>Bdelloidea</taxon>
        <taxon>Philodinida</taxon>
        <taxon>Philodinidae</taxon>
        <taxon>Didymodactylos</taxon>
    </lineage>
</organism>
<dbReference type="Proteomes" id="UP000681722">
    <property type="component" value="Unassembled WGS sequence"/>
</dbReference>
<dbReference type="PANTHER" id="PTHR32387:SF0">
    <property type="entry name" value="PROTEIN NO VEIN"/>
    <property type="match status" value="1"/>
</dbReference>
<reference evidence="1" key="1">
    <citation type="submission" date="2021-02" db="EMBL/GenBank/DDBJ databases">
        <authorList>
            <person name="Nowell W R."/>
        </authorList>
    </citation>
    <scope>NUCLEOTIDE SEQUENCE</scope>
</reference>
<dbReference type="EMBL" id="CAJOBC010104615">
    <property type="protein sequence ID" value="CAF4492876.1"/>
    <property type="molecule type" value="Genomic_DNA"/>
</dbReference>
<feature type="non-terminal residue" evidence="1">
    <location>
        <position position="1"/>
    </location>
</feature>
<dbReference type="Proteomes" id="UP000663829">
    <property type="component" value="Unassembled WGS sequence"/>
</dbReference>
<dbReference type="InterPro" id="IPR052957">
    <property type="entry name" value="Auxin_embryo_med"/>
</dbReference>
<sequence length="254" mass="30053">EKHEVLVDHANGKIIELQERTTISEKITKNFWFVVKRVIQVPAELQTKLSDVKSTTIAIAYPLNAIYESPSYQILSTQPLSAYLPLRSYGFRFILQADFEIPATRQEILRDNIYYYQQIVMERNETILIRLGCRRLDFSDILRLIRTLYTQNEQEHSTKTTSIEQNHDVATGMTSMAELKKMKIILLRQQTRLVSVEEFDQRAILFPFDKTIRYEKHLKIVLEALPTIDERLFEFIKNRYPRRLDSIKRLLKDL</sequence>
<evidence type="ECO:0000313" key="3">
    <source>
        <dbReference type="Proteomes" id="UP000663829"/>
    </source>
</evidence>
<dbReference type="PANTHER" id="PTHR32387">
    <property type="entry name" value="WU:FJ29H11"/>
    <property type="match status" value="1"/>
</dbReference>
<evidence type="ECO:0000313" key="2">
    <source>
        <dbReference type="EMBL" id="CAF4492876.1"/>
    </source>
</evidence>
<protein>
    <submittedName>
        <fullName evidence="1">Uncharacterized protein</fullName>
    </submittedName>
</protein>
<comment type="caution">
    <text evidence="1">The sequence shown here is derived from an EMBL/GenBank/DDBJ whole genome shotgun (WGS) entry which is preliminary data.</text>
</comment>
<dbReference type="OrthoDB" id="1262810at2759"/>
<proteinExistence type="predicted"/>
<gene>
    <name evidence="1" type="ORF">GPM918_LOCUS43033</name>
    <name evidence="2" type="ORF">SRO942_LOCUS44421</name>
</gene>